<gene>
    <name evidence="1" type="ORF">ABFY20_13310</name>
</gene>
<organism evidence="1">
    <name type="scientific">Herbiconiux sp. A18JL235</name>
    <dbReference type="NCBI Taxonomy" id="3152363"/>
    <lineage>
        <taxon>Bacteria</taxon>
        <taxon>Bacillati</taxon>
        <taxon>Actinomycetota</taxon>
        <taxon>Actinomycetes</taxon>
        <taxon>Micrococcales</taxon>
        <taxon>Microbacteriaceae</taxon>
        <taxon>Herbiconiux</taxon>
    </lineage>
</organism>
<protein>
    <recommendedName>
        <fullName evidence="2">DUF1844 domain-containing protein</fullName>
    </recommendedName>
</protein>
<dbReference type="EMBL" id="CP162511">
    <property type="protein sequence ID" value="XDI04310.1"/>
    <property type="molecule type" value="Genomic_DNA"/>
</dbReference>
<dbReference type="AlphaFoldDB" id="A0AB39BDV4"/>
<evidence type="ECO:0008006" key="2">
    <source>
        <dbReference type="Google" id="ProtNLM"/>
    </source>
</evidence>
<reference evidence="1" key="1">
    <citation type="submission" date="2024-05" db="EMBL/GenBank/DDBJ databases">
        <title>Herbiconiux sp. A18JL235.</title>
        <authorList>
            <person name="Zhang G."/>
        </authorList>
    </citation>
    <scope>NUCLEOTIDE SEQUENCE</scope>
    <source>
        <strain evidence="1">A18JL235</strain>
    </source>
</reference>
<evidence type="ECO:0000313" key="1">
    <source>
        <dbReference type="EMBL" id="XDI04310.1"/>
    </source>
</evidence>
<sequence>MTEVPPGGTLAAHVLLDAVVSQSPDAPLAGNIAVLELALQRLTPDSGLPADEIPNPGDTVAAAIVCLSWLAARLAAKTGTSLEEVVGDLREFVDSL</sequence>
<accession>A0AB39BDV4</accession>
<dbReference type="RefSeq" id="WP_368496714.1">
    <property type="nucleotide sequence ID" value="NZ_CP162511.1"/>
</dbReference>
<proteinExistence type="predicted"/>
<name>A0AB39BDV4_9MICO</name>